<organism evidence="2 3">
    <name type="scientific">Thermosporothrix hazakensis</name>
    <dbReference type="NCBI Taxonomy" id="644383"/>
    <lineage>
        <taxon>Bacteria</taxon>
        <taxon>Bacillati</taxon>
        <taxon>Chloroflexota</taxon>
        <taxon>Ktedonobacteria</taxon>
        <taxon>Ktedonobacterales</taxon>
        <taxon>Thermosporotrichaceae</taxon>
        <taxon>Thermosporothrix</taxon>
    </lineage>
</organism>
<dbReference type="InterPro" id="IPR013216">
    <property type="entry name" value="Methyltransf_11"/>
</dbReference>
<dbReference type="GO" id="GO:0032259">
    <property type="term" value="P:methylation"/>
    <property type="evidence" value="ECO:0007669"/>
    <property type="project" value="UniProtKB-KW"/>
</dbReference>
<evidence type="ECO:0000313" key="3">
    <source>
        <dbReference type="Proteomes" id="UP000248806"/>
    </source>
</evidence>
<feature type="domain" description="Methyltransferase type 11" evidence="1">
    <location>
        <begin position="212"/>
        <end position="304"/>
    </location>
</feature>
<keyword evidence="2" id="KW-0808">Transferase</keyword>
<evidence type="ECO:0000313" key="2">
    <source>
        <dbReference type="EMBL" id="PZW29516.1"/>
    </source>
</evidence>
<accession>A0A326U6C1</accession>
<dbReference type="EMBL" id="QKUF01000008">
    <property type="protein sequence ID" value="PZW29516.1"/>
    <property type="molecule type" value="Genomic_DNA"/>
</dbReference>
<proteinExistence type="predicted"/>
<dbReference type="Gene3D" id="3.40.50.150">
    <property type="entry name" value="Vaccinia Virus protein VP39"/>
    <property type="match status" value="1"/>
</dbReference>
<evidence type="ECO:0000259" key="1">
    <source>
        <dbReference type="Pfam" id="PF08241"/>
    </source>
</evidence>
<dbReference type="Proteomes" id="UP000248806">
    <property type="component" value="Unassembled WGS sequence"/>
</dbReference>
<protein>
    <submittedName>
        <fullName evidence="2">Methyltransferase family protein</fullName>
    </submittedName>
</protein>
<gene>
    <name evidence="2" type="ORF">EI42_02812</name>
</gene>
<sequence length="403" mass="45544">MAAHWWQTLFTIIAALDTHQIDYTLSGESALYAQHIELAGTPPITIALQWDLFPRARELFPAAQMPDETTLSFQQDGVSVTLFCRYNTVVATDPYRLQIEREGHRLWVRSAYFYAAHLPEQDPIVQAIRRYWHTLQQQNTRLNQQAWTQESYDAWVHRFGPAEAVASRLRKEPYQRLGTLAPYLVTSSPVSSSARLTDELAGKRIINLLGSHGLKATALALCGAQVTVVDISPENARYALDVARAAGVTLHYLVSDVLTMPESERQNTYDLAIMELGILHYFVDLQPLFQTVMQVLKPGGRLILQDFHPISTKLITSQGKKQKVSGNYFDPTIVETDVAFRKHLPDELQSRTGKVYQRRWTLGEIVTAAARSGLLIRQLDEEPNLKKDDIGIPKLFTLVAEHP</sequence>
<name>A0A326U6C1_THEHA</name>
<keyword evidence="2" id="KW-0489">Methyltransferase</keyword>
<dbReference type="CDD" id="cd02440">
    <property type="entry name" value="AdoMet_MTases"/>
    <property type="match status" value="1"/>
</dbReference>
<dbReference type="GO" id="GO:0008757">
    <property type="term" value="F:S-adenosylmethionine-dependent methyltransferase activity"/>
    <property type="evidence" value="ECO:0007669"/>
    <property type="project" value="InterPro"/>
</dbReference>
<comment type="caution">
    <text evidence="2">The sequence shown here is derived from an EMBL/GenBank/DDBJ whole genome shotgun (WGS) entry which is preliminary data.</text>
</comment>
<dbReference type="Pfam" id="PF08241">
    <property type="entry name" value="Methyltransf_11"/>
    <property type="match status" value="1"/>
</dbReference>
<dbReference type="OrthoDB" id="8385759at2"/>
<dbReference type="SUPFAM" id="SSF53335">
    <property type="entry name" value="S-adenosyl-L-methionine-dependent methyltransferases"/>
    <property type="match status" value="1"/>
</dbReference>
<keyword evidence="3" id="KW-1185">Reference proteome</keyword>
<dbReference type="InterPro" id="IPR029063">
    <property type="entry name" value="SAM-dependent_MTases_sf"/>
</dbReference>
<dbReference type="RefSeq" id="WP_111322965.1">
    <property type="nucleotide sequence ID" value="NZ_BIFX01000001.1"/>
</dbReference>
<reference evidence="2 3" key="1">
    <citation type="submission" date="2018-06" db="EMBL/GenBank/DDBJ databases">
        <title>Genomic Encyclopedia of Archaeal and Bacterial Type Strains, Phase II (KMG-II): from individual species to whole genera.</title>
        <authorList>
            <person name="Goeker M."/>
        </authorList>
    </citation>
    <scope>NUCLEOTIDE SEQUENCE [LARGE SCALE GENOMIC DNA]</scope>
    <source>
        <strain evidence="2 3">ATCC BAA-1881</strain>
    </source>
</reference>
<dbReference type="AlphaFoldDB" id="A0A326U6C1"/>